<evidence type="ECO:0000313" key="7">
    <source>
        <dbReference type="Proteomes" id="UP000027318"/>
    </source>
</evidence>
<evidence type="ECO:0000313" key="6">
    <source>
        <dbReference type="EMBL" id="KDE40454.1"/>
    </source>
</evidence>
<feature type="active site" description="Proton acceptor" evidence="3">
    <location>
        <position position="188"/>
    </location>
</feature>
<keyword evidence="7" id="KW-1185">Reference proteome</keyword>
<dbReference type="Proteomes" id="UP000027318">
    <property type="component" value="Unassembled WGS sequence"/>
</dbReference>
<sequence length="388" mass="43765">MIPVTQPYLPERSRLDKYIDGIYERCWLTNNGPLVQELTQRLEAYLGVENLLLVGNGTLALQIAFRTLGIQRPVGKRSAEAITTPFTYIATASAIKWEGIEPVFADIDANTWCIDPERIREKISSRTRALVPVHVFGNSCDVESINKIARQHRLKVIYDASHAFGVKLGKQSLLSLGDASTLSFHATKLFHSIEGGAIIFKRKRDLKKARKLINFGITGPEQIEALGINAKMTEFQAAMGLSVLDEITQNLNGKERVYKTYENLLKAGYYAASVTFQKQHTDIRENHAYVPVLFNDEDTCLKVKAILHQNGYQARRYFNPSLDTLRILTKRKHKCRVSRDISSRILCLPTYATFEDLHIASIARLIRDLSKTTNSIERQSLSGITKAL</sequence>
<dbReference type="InterPro" id="IPR015421">
    <property type="entry name" value="PyrdxlP-dep_Trfase_major"/>
</dbReference>
<dbReference type="PANTHER" id="PTHR30244">
    <property type="entry name" value="TRANSAMINASE"/>
    <property type="match status" value="1"/>
</dbReference>
<gene>
    <name evidence="6" type="ORF">ADINL_1046</name>
</gene>
<feature type="modified residue" description="N6-(pyridoxal phosphate)lysine" evidence="4">
    <location>
        <position position="188"/>
    </location>
</feature>
<comment type="caution">
    <text evidence="6">The sequence shown here is derived from an EMBL/GenBank/DDBJ whole genome shotgun (WGS) entry which is preliminary data.</text>
</comment>
<dbReference type="AlphaFoldDB" id="A0A063Y484"/>
<dbReference type="SUPFAM" id="SSF53383">
    <property type="entry name" value="PLP-dependent transferases"/>
    <property type="match status" value="1"/>
</dbReference>
<dbReference type="PATRIC" id="fig|267850.7.peg.1040"/>
<dbReference type="EMBL" id="JMSZ01000016">
    <property type="protein sequence ID" value="KDE40454.1"/>
    <property type="molecule type" value="Genomic_DNA"/>
</dbReference>
<dbReference type="PIRSF" id="PIRSF000390">
    <property type="entry name" value="PLP_StrS"/>
    <property type="match status" value="1"/>
</dbReference>
<dbReference type="InterPro" id="IPR015424">
    <property type="entry name" value="PyrdxlP-dep_Trfase"/>
</dbReference>
<evidence type="ECO:0000256" key="3">
    <source>
        <dbReference type="PIRSR" id="PIRSR000390-1"/>
    </source>
</evidence>
<dbReference type="CDD" id="cd00616">
    <property type="entry name" value="AHBA_syn"/>
    <property type="match status" value="1"/>
</dbReference>
<dbReference type="InterPro" id="IPR000653">
    <property type="entry name" value="DegT/StrS_aminotransferase"/>
</dbReference>
<name>A0A063Y484_9GAMM</name>
<dbReference type="OrthoDB" id="9804264at2"/>
<evidence type="ECO:0000256" key="5">
    <source>
        <dbReference type="RuleBase" id="RU004508"/>
    </source>
</evidence>
<keyword evidence="1 4" id="KW-0663">Pyridoxal phosphate</keyword>
<proteinExistence type="inferred from homology"/>
<dbReference type="STRING" id="267850.ADINL_1046"/>
<dbReference type="GO" id="GO:0030170">
    <property type="term" value="F:pyridoxal phosphate binding"/>
    <property type="evidence" value="ECO:0007669"/>
    <property type="project" value="TreeGrafter"/>
</dbReference>
<organism evidence="6 7">
    <name type="scientific">Nitrincola lacisaponensis</name>
    <dbReference type="NCBI Taxonomy" id="267850"/>
    <lineage>
        <taxon>Bacteria</taxon>
        <taxon>Pseudomonadati</taxon>
        <taxon>Pseudomonadota</taxon>
        <taxon>Gammaproteobacteria</taxon>
        <taxon>Oceanospirillales</taxon>
        <taxon>Oceanospirillaceae</taxon>
        <taxon>Nitrincola</taxon>
    </lineage>
</organism>
<reference evidence="6 7" key="1">
    <citation type="journal article" date="2005" name="Int. J. Syst. Evol. Microbiol.">
        <title>Nitrincola lacisaponensis gen. nov., sp. nov., a novel alkaliphilic bacterium isolated from an alkaline, saline lake.</title>
        <authorList>
            <person name="Dimitriu P.A."/>
            <person name="Shukla S.K."/>
            <person name="Conradt J."/>
            <person name="Marquez M.C."/>
            <person name="Ventosa A."/>
            <person name="Maglia A."/>
            <person name="Peyton B.M."/>
            <person name="Pinkart H.C."/>
            <person name="Mormile M.R."/>
        </authorList>
    </citation>
    <scope>NUCLEOTIDE SEQUENCE [LARGE SCALE GENOMIC DNA]</scope>
    <source>
        <strain evidence="6 7">4CA</strain>
    </source>
</reference>
<comment type="similarity">
    <text evidence="2 5">Belongs to the DegT/DnrJ/EryC1 family.</text>
</comment>
<dbReference type="GO" id="GO:0008483">
    <property type="term" value="F:transaminase activity"/>
    <property type="evidence" value="ECO:0007669"/>
    <property type="project" value="UniProtKB-KW"/>
</dbReference>
<evidence type="ECO:0000256" key="2">
    <source>
        <dbReference type="ARBA" id="ARBA00037999"/>
    </source>
</evidence>
<dbReference type="EC" id="2.6.1.-" evidence="6"/>
<dbReference type="Gene3D" id="3.40.640.10">
    <property type="entry name" value="Type I PLP-dependent aspartate aminotransferase-like (Major domain)"/>
    <property type="match status" value="1"/>
</dbReference>
<dbReference type="Pfam" id="PF01041">
    <property type="entry name" value="DegT_DnrJ_EryC1"/>
    <property type="match status" value="1"/>
</dbReference>
<evidence type="ECO:0000256" key="4">
    <source>
        <dbReference type="PIRSR" id="PIRSR000390-2"/>
    </source>
</evidence>
<keyword evidence="6" id="KW-0032">Aminotransferase</keyword>
<protein>
    <submittedName>
        <fullName evidence="6">UDP-4-amino-4-deoxy-L-arabinose--oxoglutarate aminotransferase</fullName>
        <ecNumber evidence="6">2.6.1.-</ecNumber>
    </submittedName>
</protein>
<dbReference type="GO" id="GO:0000271">
    <property type="term" value="P:polysaccharide biosynthetic process"/>
    <property type="evidence" value="ECO:0007669"/>
    <property type="project" value="TreeGrafter"/>
</dbReference>
<evidence type="ECO:0000256" key="1">
    <source>
        <dbReference type="ARBA" id="ARBA00022898"/>
    </source>
</evidence>
<accession>A0A063Y484</accession>
<keyword evidence="6" id="KW-0808">Transferase</keyword>
<dbReference type="PANTHER" id="PTHR30244:SF9">
    <property type="entry name" value="PROTEIN RV3402C"/>
    <property type="match status" value="1"/>
</dbReference>
<dbReference type="RefSeq" id="WP_051632577.1">
    <property type="nucleotide sequence ID" value="NZ_JMSZ01000016.1"/>
</dbReference>